<protein>
    <submittedName>
        <fullName evidence="1">Uncharacterized protein</fullName>
    </submittedName>
</protein>
<evidence type="ECO:0000313" key="2">
    <source>
        <dbReference type="Proteomes" id="UP000821866"/>
    </source>
</evidence>
<comment type="caution">
    <text evidence="1">The sequence shown here is derived from an EMBL/GenBank/DDBJ whole genome shotgun (WGS) entry which is preliminary data.</text>
</comment>
<sequence length="254" mass="27633">MTATRAHRFGNTMAGPSSSFWKASSARLVGDSMRVRPWNPPSCPRPLLDDYAGERLCHPMTTSAGHSLASDAVHQQWCLAPAALPVRPPTVLRMLRQGPRALAIPTQVQAAAIQKPEINDDAVEKFIAEKVTQALVSDRKDAAEAVKVLNAILNTFGDDDSEHMILPSIIRVIIGSGQVQAAAIEKPEISVDAIEKFVGEKVTRALLSENRDVVEAVKVLKATLKTFGDDDSEHFFPLIIAAVTGIIRVINWTR</sequence>
<evidence type="ECO:0000313" key="1">
    <source>
        <dbReference type="EMBL" id="KAH8032569.1"/>
    </source>
</evidence>
<dbReference type="EMBL" id="JABSTU010000005">
    <property type="protein sequence ID" value="KAH8032569.1"/>
    <property type="molecule type" value="Genomic_DNA"/>
</dbReference>
<dbReference type="Proteomes" id="UP000821866">
    <property type="component" value="Chromosome 3"/>
</dbReference>
<proteinExistence type="predicted"/>
<dbReference type="AlphaFoldDB" id="A0A9J6EDZ6"/>
<name>A0A9J6EDZ6_RHIMP</name>
<reference evidence="1" key="2">
    <citation type="submission" date="2021-09" db="EMBL/GenBank/DDBJ databases">
        <authorList>
            <person name="Jia N."/>
            <person name="Wang J."/>
            <person name="Shi W."/>
            <person name="Du L."/>
            <person name="Sun Y."/>
            <person name="Zhan W."/>
            <person name="Jiang J."/>
            <person name="Wang Q."/>
            <person name="Zhang B."/>
            <person name="Ji P."/>
            <person name="Sakyi L.B."/>
            <person name="Cui X."/>
            <person name="Yuan T."/>
            <person name="Jiang B."/>
            <person name="Yang W."/>
            <person name="Lam T.T.-Y."/>
            <person name="Chang Q."/>
            <person name="Ding S."/>
            <person name="Wang X."/>
            <person name="Zhu J."/>
            <person name="Ruan X."/>
            <person name="Zhao L."/>
            <person name="Wei J."/>
            <person name="Que T."/>
            <person name="Du C."/>
            <person name="Cheng J."/>
            <person name="Dai P."/>
            <person name="Han X."/>
            <person name="Huang E."/>
            <person name="Gao Y."/>
            <person name="Liu J."/>
            <person name="Shao H."/>
            <person name="Ye R."/>
            <person name="Li L."/>
            <person name="Wei W."/>
            <person name="Wang X."/>
            <person name="Wang C."/>
            <person name="Huo Q."/>
            <person name="Li W."/>
            <person name="Guo W."/>
            <person name="Chen H."/>
            <person name="Chen S."/>
            <person name="Zhou L."/>
            <person name="Zhou L."/>
            <person name="Ni X."/>
            <person name="Tian J."/>
            <person name="Zhou Y."/>
            <person name="Sheng Y."/>
            <person name="Liu T."/>
            <person name="Pan Y."/>
            <person name="Xia L."/>
            <person name="Li J."/>
            <person name="Zhao F."/>
            <person name="Cao W."/>
        </authorList>
    </citation>
    <scope>NUCLEOTIDE SEQUENCE</scope>
    <source>
        <strain evidence="1">Rmic-2018</strain>
        <tissue evidence="1">Larvae</tissue>
    </source>
</reference>
<keyword evidence="2" id="KW-1185">Reference proteome</keyword>
<accession>A0A9J6EDZ6</accession>
<organism evidence="1 2">
    <name type="scientific">Rhipicephalus microplus</name>
    <name type="common">Cattle tick</name>
    <name type="synonym">Boophilus microplus</name>
    <dbReference type="NCBI Taxonomy" id="6941"/>
    <lineage>
        <taxon>Eukaryota</taxon>
        <taxon>Metazoa</taxon>
        <taxon>Ecdysozoa</taxon>
        <taxon>Arthropoda</taxon>
        <taxon>Chelicerata</taxon>
        <taxon>Arachnida</taxon>
        <taxon>Acari</taxon>
        <taxon>Parasitiformes</taxon>
        <taxon>Ixodida</taxon>
        <taxon>Ixodoidea</taxon>
        <taxon>Ixodidae</taxon>
        <taxon>Rhipicephalinae</taxon>
        <taxon>Rhipicephalus</taxon>
        <taxon>Boophilus</taxon>
    </lineage>
</organism>
<reference evidence="1" key="1">
    <citation type="journal article" date="2020" name="Cell">
        <title>Large-Scale Comparative Analyses of Tick Genomes Elucidate Their Genetic Diversity and Vector Capacities.</title>
        <authorList>
            <consortium name="Tick Genome and Microbiome Consortium (TIGMIC)"/>
            <person name="Jia N."/>
            <person name="Wang J."/>
            <person name="Shi W."/>
            <person name="Du L."/>
            <person name="Sun Y."/>
            <person name="Zhan W."/>
            <person name="Jiang J.F."/>
            <person name="Wang Q."/>
            <person name="Zhang B."/>
            <person name="Ji P."/>
            <person name="Bell-Sakyi L."/>
            <person name="Cui X.M."/>
            <person name="Yuan T.T."/>
            <person name="Jiang B.G."/>
            <person name="Yang W.F."/>
            <person name="Lam T.T."/>
            <person name="Chang Q.C."/>
            <person name="Ding S.J."/>
            <person name="Wang X.J."/>
            <person name="Zhu J.G."/>
            <person name="Ruan X.D."/>
            <person name="Zhao L."/>
            <person name="Wei J.T."/>
            <person name="Ye R.Z."/>
            <person name="Que T.C."/>
            <person name="Du C.H."/>
            <person name="Zhou Y.H."/>
            <person name="Cheng J.X."/>
            <person name="Dai P.F."/>
            <person name="Guo W.B."/>
            <person name="Han X.H."/>
            <person name="Huang E.J."/>
            <person name="Li L.F."/>
            <person name="Wei W."/>
            <person name="Gao Y.C."/>
            <person name="Liu J.Z."/>
            <person name="Shao H.Z."/>
            <person name="Wang X."/>
            <person name="Wang C.C."/>
            <person name="Yang T.C."/>
            <person name="Huo Q.B."/>
            <person name="Li W."/>
            <person name="Chen H.Y."/>
            <person name="Chen S.E."/>
            <person name="Zhou L.G."/>
            <person name="Ni X.B."/>
            <person name="Tian J.H."/>
            <person name="Sheng Y."/>
            <person name="Liu T."/>
            <person name="Pan Y.S."/>
            <person name="Xia L.Y."/>
            <person name="Li J."/>
            <person name="Zhao F."/>
            <person name="Cao W.C."/>
        </authorList>
    </citation>
    <scope>NUCLEOTIDE SEQUENCE</scope>
    <source>
        <strain evidence="1">Rmic-2018</strain>
    </source>
</reference>
<gene>
    <name evidence="1" type="ORF">HPB51_026022</name>
</gene>